<dbReference type="AlphaFoldDB" id="A0A0F9AJF4"/>
<protein>
    <submittedName>
        <fullName evidence="1">Uncharacterized protein</fullName>
    </submittedName>
</protein>
<name>A0A0F9AJF4_9ZZZZ</name>
<feature type="non-terminal residue" evidence="1">
    <location>
        <position position="1"/>
    </location>
</feature>
<reference evidence="1" key="1">
    <citation type="journal article" date="2015" name="Nature">
        <title>Complex archaea that bridge the gap between prokaryotes and eukaryotes.</title>
        <authorList>
            <person name="Spang A."/>
            <person name="Saw J.H."/>
            <person name="Jorgensen S.L."/>
            <person name="Zaremba-Niedzwiedzka K."/>
            <person name="Martijn J."/>
            <person name="Lind A.E."/>
            <person name="van Eijk R."/>
            <person name="Schleper C."/>
            <person name="Guy L."/>
            <person name="Ettema T.J."/>
        </authorList>
    </citation>
    <scope>NUCLEOTIDE SEQUENCE</scope>
</reference>
<proteinExistence type="predicted"/>
<comment type="caution">
    <text evidence="1">The sequence shown here is derived from an EMBL/GenBank/DDBJ whole genome shotgun (WGS) entry which is preliminary data.</text>
</comment>
<accession>A0A0F9AJF4</accession>
<evidence type="ECO:0000313" key="1">
    <source>
        <dbReference type="EMBL" id="KKK72306.1"/>
    </source>
</evidence>
<gene>
    <name evidence="1" type="ORF">LCGC14_2905170</name>
</gene>
<dbReference type="EMBL" id="LAZR01057315">
    <property type="protein sequence ID" value="KKK72306.1"/>
    <property type="molecule type" value="Genomic_DNA"/>
</dbReference>
<organism evidence="1">
    <name type="scientific">marine sediment metagenome</name>
    <dbReference type="NCBI Taxonomy" id="412755"/>
    <lineage>
        <taxon>unclassified sequences</taxon>
        <taxon>metagenomes</taxon>
        <taxon>ecological metagenomes</taxon>
    </lineage>
</organism>
<sequence>TGVLMYLLLLSCLFVGDEGIEPSASAIST</sequence>